<evidence type="ECO:0000313" key="4">
    <source>
        <dbReference type="Proteomes" id="UP000502706"/>
    </source>
</evidence>
<keyword evidence="4" id="KW-1185">Reference proteome</keyword>
<evidence type="ECO:0000256" key="2">
    <source>
        <dbReference type="SAM" id="Phobius"/>
    </source>
</evidence>
<dbReference type="EMBL" id="CP045122">
    <property type="protein sequence ID" value="QIN80979.1"/>
    <property type="molecule type" value="Genomic_DNA"/>
</dbReference>
<reference evidence="3 4" key="1">
    <citation type="submission" date="2019-10" db="EMBL/GenBank/DDBJ databases">
        <title>Rubrobacter sp nov SCSIO 52915 isolated from a deep-sea sediment in the South China Sea.</title>
        <authorList>
            <person name="Chen R.W."/>
        </authorList>
    </citation>
    <scope>NUCLEOTIDE SEQUENCE [LARGE SCALE GENOMIC DNA]</scope>
    <source>
        <strain evidence="3 4">SCSIO 52915</strain>
        <plasmid evidence="3 4">unnamed1</plasmid>
    </source>
</reference>
<geneLocation type="plasmid" evidence="3 4">
    <name>unnamed1</name>
</geneLocation>
<evidence type="ECO:0000313" key="3">
    <source>
        <dbReference type="EMBL" id="QIN80979.1"/>
    </source>
</evidence>
<accession>A0A6G8Q3E2</accession>
<keyword evidence="2" id="KW-0812">Transmembrane</keyword>
<feature type="compositionally biased region" description="Basic and acidic residues" evidence="1">
    <location>
        <begin position="1"/>
        <end position="17"/>
    </location>
</feature>
<dbReference type="AlphaFoldDB" id="A0A6G8Q3E2"/>
<gene>
    <name evidence="3" type="ORF">GBA65_21210</name>
</gene>
<keyword evidence="2" id="KW-0472">Membrane</keyword>
<proteinExistence type="predicted"/>
<keyword evidence="2" id="KW-1133">Transmembrane helix</keyword>
<protein>
    <submittedName>
        <fullName evidence="3">Uncharacterized protein</fullName>
    </submittedName>
</protein>
<dbReference type="KEGG" id="rmar:GBA65_21210"/>
<organism evidence="3 4">
    <name type="scientific">Rubrobacter marinus</name>
    <dbReference type="NCBI Taxonomy" id="2653852"/>
    <lineage>
        <taxon>Bacteria</taxon>
        <taxon>Bacillati</taxon>
        <taxon>Actinomycetota</taxon>
        <taxon>Rubrobacteria</taxon>
        <taxon>Rubrobacterales</taxon>
        <taxon>Rubrobacteraceae</taxon>
        <taxon>Rubrobacter</taxon>
    </lineage>
</organism>
<evidence type="ECO:0000256" key="1">
    <source>
        <dbReference type="SAM" id="MobiDB-lite"/>
    </source>
</evidence>
<feature type="transmembrane region" description="Helical" evidence="2">
    <location>
        <begin position="29"/>
        <end position="51"/>
    </location>
</feature>
<sequence>MINQNFDDHARGEEMHVAEPPPYPGMPRWVKACGIVVIALILLMVFARAFIGGAHGPGRHASSGEAGGQLPPSSVLEGQAAPEVGRG</sequence>
<feature type="region of interest" description="Disordered" evidence="1">
    <location>
        <begin position="57"/>
        <end position="87"/>
    </location>
</feature>
<name>A0A6G8Q3E2_9ACTN</name>
<keyword evidence="3" id="KW-0614">Plasmid</keyword>
<dbReference type="Proteomes" id="UP000502706">
    <property type="component" value="Plasmid unnamed1"/>
</dbReference>
<feature type="region of interest" description="Disordered" evidence="1">
    <location>
        <begin position="1"/>
        <end position="25"/>
    </location>
</feature>